<protein>
    <recommendedName>
        <fullName evidence="5">Tyr recombinase domain-containing protein</fullName>
    </recommendedName>
</protein>
<dbReference type="InterPro" id="IPR011010">
    <property type="entry name" value="DNA_brk_join_enz"/>
</dbReference>
<dbReference type="EMBL" id="CP130954">
    <property type="protein sequence ID" value="WLF51480.1"/>
    <property type="molecule type" value="Genomic_DNA"/>
</dbReference>
<dbReference type="RefSeq" id="WP_269592627.1">
    <property type="nucleotide sequence ID" value="NZ_CP130954.1"/>
</dbReference>
<keyword evidence="2" id="KW-0614">Plasmid</keyword>
<reference evidence="1" key="1">
    <citation type="submission" date="2022-12" db="EMBL/GenBank/DDBJ databases">
        <authorList>
            <person name="Krivoruchko A.V."/>
            <person name="Elkin A."/>
        </authorList>
    </citation>
    <scope>NUCLEOTIDE SEQUENCE</scope>
    <source>
        <strain evidence="1">IEGM 249</strain>
    </source>
</reference>
<dbReference type="SUPFAM" id="SSF56349">
    <property type="entry name" value="DNA breaking-rejoining enzymes"/>
    <property type="match status" value="1"/>
</dbReference>
<sequence>MAPRTPEQIIELYTPRMPAEMWEEIAPFVRDVVRRGFTPSEVAKAAASQISIVASMVAWAREQGLPLDVEEIFHPATVNRYAVTLEGVSNCTRRSRRALLTTLSRRITRRAPWEPRRETLRAPPPRRPYTPAQVAQLLWWAPRQASAVRRQGLAAAVALGVGAGLGGTEMLGVGASDVRVRGEHVIVRVRGRRGREVPVRPQYCGAVLAALENAGGGHLFRDPVPRVEFVGKVLGSCEVPAGLRPVTSLRLRSTWEVAMVQAVPLPVFRDLSGLTGIWQIDAMVKRATRRRRRPWTAAELDALAEAAPW</sequence>
<evidence type="ECO:0000313" key="2">
    <source>
        <dbReference type="EMBL" id="WLF51480.1"/>
    </source>
</evidence>
<keyword evidence="3" id="KW-1185">Reference proteome</keyword>
<evidence type="ECO:0008006" key="5">
    <source>
        <dbReference type="Google" id="ProtNLM"/>
    </source>
</evidence>
<dbReference type="Proteomes" id="UP001231166">
    <property type="component" value="Plasmid pRho-VOC14-C342"/>
</dbReference>
<organism evidence="2 4">
    <name type="scientific">Rhodococcus opacus</name>
    <name type="common">Nocardia opaca</name>
    <dbReference type="NCBI Taxonomy" id="37919"/>
    <lineage>
        <taxon>Bacteria</taxon>
        <taxon>Bacillati</taxon>
        <taxon>Actinomycetota</taxon>
        <taxon>Actinomycetes</taxon>
        <taxon>Mycobacteriales</taxon>
        <taxon>Nocardiaceae</taxon>
        <taxon>Rhodococcus</taxon>
    </lineage>
</organism>
<dbReference type="EMBL" id="JAPWIS010000034">
    <property type="protein sequence ID" value="MCZ4589666.1"/>
    <property type="molecule type" value="Genomic_DNA"/>
</dbReference>
<name>A0AAX3YSK2_RHOOP</name>
<dbReference type="Proteomes" id="UP001066327">
    <property type="component" value="Unassembled WGS sequence"/>
</dbReference>
<geneLocation type="plasmid" evidence="2 4">
    <name>pRho-VOC14-C342</name>
</geneLocation>
<evidence type="ECO:0000313" key="1">
    <source>
        <dbReference type="EMBL" id="MCZ4589666.1"/>
    </source>
</evidence>
<reference evidence="2" key="2">
    <citation type="submission" date="2023-07" db="EMBL/GenBank/DDBJ databases">
        <title>Genomic analysis of Rhodococcus opacus VOC-14 with glycol ethers degradation activity.</title>
        <authorList>
            <person name="Narkevich D.A."/>
            <person name="Hlushen A.M."/>
            <person name="Akhremchuk A.E."/>
            <person name="Sikolenko M.A."/>
            <person name="Valentovich L.N."/>
        </authorList>
    </citation>
    <scope>NUCLEOTIDE SEQUENCE</scope>
    <source>
        <strain evidence="2">VOC-14</strain>
        <plasmid evidence="2">pRho-VOC14-C342</plasmid>
    </source>
</reference>
<dbReference type="AlphaFoldDB" id="A0AAX3YSK2"/>
<accession>A0AAX3YSK2</accession>
<dbReference type="GO" id="GO:0003677">
    <property type="term" value="F:DNA binding"/>
    <property type="evidence" value="ECO:0007669"/>
    <property type="project" value="InterPro"/>
</dbReference>
<evidence type="ECO:0000313" key="4">
    <source>
        <dbReference type="Proteomes" id="UP001231166"/>
    </source>
</evidence>
<evidence type="ECO:0000313" key="3">
    <source>
        <dbReference type="Proteomes" id="UP001066327"/>
    </source>
</evidence>
<proteinExistence type="predicted"/>
<gene>
    <name evidence="1" type="ORF">O4328_39540</name>
    <name evidence="2" type="ORF">Q5707_38085</name>
</gene>